<dbReference type="Pfam" id="PF00589">
    <property type="entry name" value="Phage_integrase"/>
    <property type="match status" value="1"/>
</dbReference>
<dbReference type="GO" id="GO:0003677">
    <property type="term" value="F:DNA binding"/>
    <property type="evidence" value="ECO:0007669"/>
    <property type="project" value="UniProtKB-UniRule"/>
</dbReference>
<gene>
    <name evidence="8" type="ORF">OMM_11274</name>
</gene>
<dbReference type="GO" id="GO:0006310">
    <property type="term" value="P:DNA recombination"/>
    <property type="evidence" value="ECO:0007669"/>
    <property type="project" value="UniProtKB-KW"/>
</dbReference>
<dbReference type="PROSITE" id="PS51898">
    <property type="entry name" value="TYR_RECOMBINASE"/>
    <property type="match status" value="1"/>
</dbReference>
<evidence type="ECO:0000256" key="2">
    <source>
        <dbReference type="ARBA" id="ARBA00022908"/>
    </source>
</evidence>
<evidence type="ECO:0000313" key="8">
    <source>
        <dbReference type="EMBL" id="ETR67736.1"/>
    </source>
</evidence>
<dbReference type="EMBL" id="ATBP01001236">
    <property type="protein sequence ID" value="ETR67736.1"/>
    <property type="molecule type" value="Genomic_DNA"/>
</dbReference>
<accession>A0A1V1NZ08</accession>
<dbReference type="Pfam" id="PF02899">
    <property type="entry name" value="Phage_int_SAM_1"/>
    <property type="match status" value="1"/>
</dbReference>
<evidence type="ECO:0000256" key="5">
    <source>
        <dbReference type="PROSITE-ProRule" id="PRU01248"/>
    </source>
</evidence>
<dbReference type="InterPro" id="IPR050090">
    <property type="entry name" value="Tyrosine_recombinase_XerCD"/>
</dbReference>
<evidence type="ECO:0000313" key="9">
    <source>
        <dbReference type="Proteomes" id="UP000189670"/>
    </source>
</evidence>
<protein>
    <submittedName>
        <fullName evidence="8">Integrase family protein</fullName>
    </submittedName>
</protein>
<evidence type="ECO:0000256" key="3">
    <source>
        <dbReference type="ARBA" id="ARBA00023125"/>
    </source>
</evidence>
<name>A0A1V1NZ08_9BACT</name>
<dbReference type="PANTHER" id="PTHR30349">
    <property type="entry name" value="PHAGE INTEGRASE-RELATED"/>
    <property type="match status" value="1"/>
</dbReference>
<evidence type="ECO:0000256" key="4">
    <source>
        <dbReference type="ARBA" id="ARBA00023172"/>
    </source>
</evidence>
<dbReference type="Gene3D" id="1.10.443.10">
    <property type="entry name" value="Intergrase catalytic core"/>
    <property type="match status" value="1"/>
</dbReference>
<comment type="caution">
    <text evidence="8">The sequence shown here is derived from an EMBL/GenBank/DDBJ whole genome shotgun (WGS) entry which is preliminary data.</text>
</comment>
<sequence length="349" mass="40202">MKKATNESVIIARHINTFLNEYAPSQKTHSSHTLKSYQYALALYIDFLENKKEISSEKLRSECFCRIIIEEWLQWLMEVRACSPETCNNRLSSLRAFLKYLGSREISLLYLYEEATRIPRKKEVRKKIKGMSKKAVQVLLSVPDLSTKSGRRDLALMIIMYSTAARIDEILSLKTEQLHLDTQKSNVIIIGKGNKIRTLYLLPKAVAHLKKYLREFHGNTPNPGAYVFYSRNTGIYGKMSQTAVNKQLKKHSKKAHEICDEVSLDLHAHQLRHAKASHWLEDGMNIVQISFLLGHEQLQTTMVYMDITIEQELKALATLEDENDKKVSKKWKNAKSGLADFCNVKSIKR</sequence>
<feature type="domain" description="Tyr recombinase" evidence="6">
    <location>
        <begin position="126"/>
        <end position="318"/>
    </location>
</feature>
<feature type="domain" description="Core-binding (CB)" evidence="7">
    <location>
        <begin position="9"/>
        <end position="102"/>
    </location>
</feature>
<keyword evidence="3 5" id="KW-0238">DNA-binding</keyword>
<keyword evidence="2" id="KW-0229">DNA integration</keyword>
<dbReference type="InterPro" id="IPR010998">
    <property type="entry name" value="Integrase_recombinase_N"/>
</dbReference>
<dbReference type="Gene3D" id="1.10.150.130">
    <property type="match status" value="1"/>
</dbReference>
<evidence type="ECO:0000256" key="1">
    <source>
        <dbReference type="ARBA" id="ARBA00008857"/>
    </source>
</evidence>
<dbReference type="InterPro" id="IPR013762">
    <property type="entry name" value="Integrase-like_cat_sf"/>
</dbReference>
<dbReference type="InterPro" id="IPR002104">
    <property type="entry name" value="Integrase_catalytic"/>
</dbReference>
<reference evidence="9" key="1">
    <citation type="submission" date="2012-11" db="EMBL/GenBank/DDBJ databases">
        <authorList>
            <person name="Lucero-Rivera Y.E."/>
            <person name="Tovar-Ramirez D."/>
        </authorList>
    </citation>
    <scope>NUCLEOTIDE SEQUENCE [LARGE SCALE GENOMIC DNA]</scope>
    <source>
        <strain evidence="9">Araruama</strain>
    </source>
</reference>
<evidence type="ECO:0000259" key="7">
    <source>
        <dbReference type="PROSITE" id="PS51900"/>
    </source>
</evidence>
<comment type="similarity">
    <text evidence="1">Belongs to the 'phage' integrase family.</text>
</comment>
<evidence type="ECO:0000259" key="6">
    <source>
        <dbReference type="PROSITE" id="PS51898"/>
    </source>
</evidence>
<dbReference type="InterPro" id="IPR044068">
    <property type="entry name" value="CB"/>
</dbReference>
<dbReference type="PROSITE" id="PS51900">
    <property type="entry name" value="CB"/>
    <property type="match status" value="1"/>
</dbReference>
<dbReference type="GO" id="GO:0015074">
    <property type="term" value="P:DNA integration"/>
    <property type="evidence" value="ECO:0007669"/>
    <property type="project" value="UniProtKB-KW"/>
</dbReference>
<dbReference type="PANTHER" id="PTHR30349:SF41">
    <property type="entry name" value="INTEGRASE_RECOMBINASE PROTEIN MJ0367-RELATED"/>
    <property type="match status" value="1"/>
</dbReference>
<keyword evidence="4" id="KW-0233">DNA recombination</keyword>
<dbReference type="Proteomes" id="UP000189670">
    <property type="component" value="Unassembled WGS sequence"/>
</dbReference>
<dbReference type="InterPro" id="IPR004107">
    <property type="entry name" value="Integrase_SAM-like_N"/>
</dbReference>
<organism evidence="8 9">
    <name type="scientific">Candidatus Magnetoglobus multicellularis str. Araruama</name>
    <dbReference type="NCBI Taxonomy" id="890399"/>
    <lineage>
        <taxon>Bacteria</taxon>
        <taxon>Pseudomonadati</taxon>
        <taxon>Thermodesulfobacteriota</taxon>
        <taxon>Desulfobacteria</taxon>
        <taxon>Desulfobacterales</taxon>
        <taxon>Desulfobacteraceae</taxon>
        <taxon>Candidatus Magnetoglobus</taxon>
    </lineage>
</organism>
<dbReference type="InterPro" id="IPR011010">
    <property type="entry name" value="DNA_brk_join_enz"/>
</dbReference>
<proteinExistence type="inferred from homology"/>
<dbReference type="AlphaFoldDB" id="A0A1V1NZ08"/>
<dbReference type="SUPFAM" id="SSF56349">
    <property type="entry name" value="DNA breaking-rejoining enzymes"/>
    <property type="match status" value="1"/>
</dbReference>